<gene>
    <name evidence="1" type="ORF">SBAD_LOCUS10893</name>
</gene>
<evidence type="ECO:0000313" key="1">
    <source>
        <dbReference type="EMBL" id="VDP35411.1"/>
    </source>
</evidence>
<sequence length="65" mass="7203">SWWHFYYVYPPREGYSESVETSGLVSGVFQSTSLGPSVGGMIVEFIGIRWAASIIACLHIITVSY</sequence>
<dbReference type="Proteomes" id="UP000270296">
    <property type="component" value="Unassembled WGS sequence"/>
</dbReference>
<organism evidence="3">
    <name type="scientific">Soboliphyme baturini</name>
    <dbReference type="NCBI Taxonomy" id="241478"/>
    <lineage>
        <taxon>Eukaryota</taxon>
        <taxon>Metazoa</taxon>
        <taxon>Ecdysozoa</taxon>
        <taxon>Nematoda</taxon>
        <taxon>Enoplea</taxon>
        <taxon>Dorylaimia</taxon>
        <taxon>Dioctophymatida</taxon>
        <taxon>Dioctophymatoidea</taxon>
        <taxon>Soboliphymatidae</taxon>
        <taxon>Soboliphyme</taxon>
    </lineage>
</organism>
<name>A0A183J4U5_9BILA</name>
<accession>A0A183J4U5</accession>
<dbReference type="AlphaFoldDB" id="A0A183J4U5"/>
<reference evidence="1 2" key="2">
    <citation type="submission" date="2018-11" db="EMBL/GenBank/DDBJ databases">
        <authorList>
            <consortium name="Pathogen Informatics"/>
        </authorList>
    </citation>
    <scope>NUCLEOTIDE SEQUENCE [LARGE SCALE GENOMIC DNA]</scope>
</reference>
<reference evidence="3" key="1">
    <citation type="submission" date="2016-06" db="UniProtKB">
        <authorList>
            <consortium name="WormBaseParasite"/>
        </authorList>
    </citation>
    <scope>IDENTIFICATION</scope>
</reference>
<evidence type="ECO:0000313" key="2">
    <source>
        <dbReference type="Proteomes" id="UP000270296"/>
    </source>
</evidence>
<proteinExistence type="predicted"/>
<dbReference type="OrthoDB" id="6153627at2759"/>
<dbReference type="WBParaSite" id="SBAD_0001126901-mRNA-1">
    <property type="protein sequence ID" value="SBAD_0001126901-mRNA-1"/>
    <property type="gene ID" value="SBAD_0001126901"/>
</dbReference>
<keyword evidence="2" id="KW-1185">Reference proteome</keyword>
<dbReference type="EMBL" id="UZAM01014741">
    <property type="protein sequence ID" value="VDP35411.1"/>
    <property type="molecule type" value="Genomic_DNA"/>
</dbReference>
<protein>
    <submittedName>
        <fullName evidence="3">MFS domain-containing protein</fullName>
    </submittedName>
</protein>
<evidence type="ECO:0000313" key="3">
    <source>
        <dbReference type="WBParaSite" id="SBAD_0001126901-mRNA-1"/>
    </source>
</evidence>